<evidence type="ECO:0008006" key="3">
    <source>
        <dbReference type="Google" id="ProtNLM"/>
    </source>
</evidence>
<dbReference type="Proteomes" id="UP000655410">
    <property type="component" value="Unassembled WGS sequence"/>
</dbReference>
<evidence type="ECO:0000313" key="1">
    <source>
        <dbReference type="EMBL" id="GGO87203.1"/>
    </source>
</evidence>
<comment type="caution">
    <text evidence="1">The sequence shown here is derived from an EMBL/GenBank/DDBJ whole genome shotgun (WGS) entry which is preliminary data.</text>
</comment>
<protein>
    <recommendedName>
        <fullName evidence="3">DUF2510 domain-containing protein</fullName>
    </recommendedName>
</protein>
<name>A0ABQ2N927_9ACTN</name>
<organism evidence="1 2">
    <name type="scientific">Nocardioides phosphati</name>
    <dbReference type="NCBI Taxonomy" id="1867775"/>
    <lineage>
        <taxon>Bacteria</taxon>
        <taxon>Bacillati</taxon>
        <taxon>Actinomycetota</taxon>
        <taxon>Actinomycetes</taxon>
        <taxon>Propionibacteriales</taxon>
        <taxon>Nocardioidaceae</taxon>
        <taxon>Nocardioides</taxon>
    </lineage>
</organism>
<keyword evidence="2" id="KW-1185">Reference proteome</keyword>
<accession>A0ABQ2N927</accession>
<sequence>MLVGLGVAVLIVVAWLVTVFRMRGQRGLEQENPPRLDATLFPWSRGNGGRW</sequence>
<proteinExistence type="predicted"/>
<dbReference type="EMBL" id="BMNI01000002">
    <property type="protein sequence ID" value="GGO87203.1"/>
    <property type="molecule type" value="Genomic_DNA"/>
</dbReference>
<evidence type="ECO:0000313" key="2">
    <source>
        <dbReference type="Proteomes" id="UP000655410"/>
    </source>
</evidence>
<reference evidence="2" key="1">
    <citation type="journal article" date="2019" name="Int. J. Syst. Evol. Microbiol.">
        <title>The Global Catalogue of Microorganisms (GCM) 10K type strain sequencing project: providing services to taxonomists for standard genome sequencing and annotation.</title>
        <authorList>
            <consortium name="The Broad Institute Genomics Platform"/>
            <consortium name="The Broad Institute Genome Sequencing Center for Infectious Disease"/>
            <person name="Wu L."/>
            <person name="Ma J."/>
        </authorList>
    </citation>
    <scope>NUCLEOTIDE SEQUENCE [LARGE SCALE GENOMIC DNA]</scope>
    <source>
        <strain evidence="2">CGMCC 4.7371</strain>
    </source>
</reference>
<gene>
    <name evidence="1" type="ORF">GCM10011584_11250</name>
</gene>